<evidence type="ECO:0000313" key="2">
    <source>
        <dbReference type="EMBL" id="GAF84336.1"/>
    </source>
</evidence>
<keyword evidence="1" id="KW-0472">Membrane</keyword>
<proteinExistence type="predicted"/>
<organism evidence="2">
    <name type="scientific">marine sediment metagenome</name>
    <dbReference type="NCBI Taxonomy" id="412755"/>
    <lineage>
        <taxon>unclassified sequences</taxon>
        <taxon>metagenomes</taxon>
        <taxon>ecological metagenomes</taxon>
    </lineage>
</organism>
<feature type="transmembrane region" description="Helical" evidence="1">
    <location>
        <begin position="46"/>
        <end position="64"/>
    </location>
</feature>
<evidence type="ECO:0008006" key="3">
    <source>
        <dbReference type="Google" id="ProtNLM"/>
    </source>
</evidence>
<protein>
    <recommendedName>
        <fullName evidence="3">DUF5668 domain-containing protein</fullName>
    </recommendedName>
</protein>
<keyword evidence="1" id="KW-1133">Transmembrane helix</keyword>
<gene>
    <name evidence="2" type="ORF">S01H1_04431</name>
</gene>
<name>X0TAH9_9ZZZZ</name>
<reference evidence="2" key="1">
    <citation type="journal article" date="2014" name="Front. Microbiol.">
        <title>High frequency of phylogenetically diverse reductive dehalogenase-homologous genes in deep subseafloor sedimentary metagenomes.</title>
        <authorList>
            <person name="Kawai M."/>
            <person name="Futagami T."/>
            <person name="Toyoda A."/>
            <person name="Takaki Y."/>
            <person name="Nishi S."/>
            <person name="Hori S."/>
            <person name="Arai W."/>
            <person name="Tsubouchi T."/>
            <person name="Morono Y."/>
            <person name="Uchiyama I."/>
            <person name="Ito T."/>
            <person name="Fujiyama A."/>
            <person name="Inagaki F."/>
            <person name="Takami H."/>
        </authorList>
    </citation>
    <scope>NUCLEOTIDE SEQUENCE</scope>
    <source>
        <strain evidence="2">Expedition CK06-06</strain>
    </source>
</reference>
<accession>X0TAH9</accession>
<sequence>MSSDRDVCFGRRSSTIWPIIIGVLIIFAGLIELFGGAYAWLNWDTLWPYLMMALGLLIVGNSLYKR</sequence>
<keyword evidence="1" id="KW-0812">Transmembrane</keyword>
<dbReference type="EMBL" id="BARS01002338">
    <property type="protein sequence ID" value="GAF84336.1"/>
    <property type="molecule type" value="Genomic_DNA"/>
</dbReference>
<feature type="transmembrane region" description="Helical" evidence="1">
    <location>
        <begin position="16"/>
        <end position="40"/>
    </location>
</feature>
<comment type="caution">
    <text evidence="2">The sequence shown here is derived from an EMBL/GenBank/DDBJ whole genome shotgun (WGS) entry which is preliminary data.</text>
</comment>
<evidence type="ECO:0000256" key="1">
    <source>
        <dbReference type="SAM" id="Phobius"/>
    </source>
</evidence>
<dbReference type="AlphaFoldDB" id="X0TAH9"/>